<dbReference type="PANTHER" id="PTHR30146:SF155">
    <property type="entry name" value="ALANINE RACEMASE"/>
    <property type="match status" value="1"/>
</dbReference>
<dbReference type="PANTHER" id="PTHR30146">
    <property type="entry name" value="LACI-RELATED TRANSCRIPTIONAL REPRESSOR"/>
    <property type="match status" value="1"/>
</dbReference>
<keyword evidence="1" id="KW-0805">Transcription regulation</keyword>
<dbReference type="SUPFAM" id="SSF53822">
    <property type="entry name" value="Periplasmic binding protein-like I"/>
    <property type="match status" value="1"/>
</dbReference>
<dbReference type="EMBL" id="JACXZS010000005">
    <property type="protein sequence ID" value="MBD3941773.1"/>
    <property type="molecule type" value="Genomic_DNA"/>
</dbReference>
<reference evidence="5 6" key="1">
    <citation type="submission" date="2020-09" db="EMBL/GenBank/DDBJ databases">
        <title>Isolation and identification of active actinomycetes.</title>
        <authorList>
            <person name="Li X."/>
        </authorList>
    </citation>
    <scope>NUCLEOTIDE SEQUENCE [LARGE SCALE GENOMIC DNA]</scope>
    <source>
        <strain evidence="5 6">NEAU-LLC</strain>
    </source>
</reference>
<accession>A0ABR8NP71</accession>
<protein>
    <submittedName>
        <fullName evidence="5">Substrate-binding domain-containing protein</fullName>
    </submittedName>
</protein>
<name>A0ABR8NP71_9MICO</name>
<gene>
    <name evidence="5" type="ORF">IF188_08720</name>
</gene>
<evidence type="ECO:0000313" key="5">
    <source>
        <dbReference type="EMBL" id="MBD3941773.1"/>
    </source>
</evidence>
<evidence type="ECO:0000256" key="3">
    <source>
        <dbReference type="ARBA" id="ARBA00023163"/>
    </source>
</evidence>
<evidence type="ECO:0000256" key="1">
    <source>
        <dbReference type="ARBA" id="ARBA00023015"/>
    </source>
</evidence>
<organism evidence="5 6">
    <name type="scientific">Microbacterium helvum</name>
    <dbReference type="NCBI Taxonomy" id="2773713"/>
    <lineage>
        <taxon>Bacteria</taxon>
        <taxon>Bacillati</taxon>
        <taxon>Actinomycetota</taxon>
        <taxon>Actinomycetes</taxon>
        <taxon>Micrococcales</taxon>
        <taxon>Microbacteriaceae</taxon>
        <taxon>Microbacterium</taxon>
    </lineage>
</organism>
<dbReference type="Pfam" id="PF13377">
    <property type="entry name" value="Peripla_BP_3"/>
    <property type="match status" value="1"/>
</dbReference>
<dbReference type="Gene3D" id="3.40.50.2300">
    <property type="match status" value="2"/>
</dbReference>
<proteinExistence type="predicted"/>
<dbReference type="InterPro" id="IPR028082">
    <property type="entry name" value="Peripla_BP_I"/>
</dbReference>
<feature type="domain" description="Transcriptional regulator LacI/GalR-like sensor" evidence="4">
    <location>
        <begin position="54"/>
        <end position="142"/>
    </location>
</feature>
<evidence type="ECO:0000256" key="2">
    <source>
        <dbReference type="ARBA" id="ARBA00023125"/>
    </source>
</evidence>
<dbReference type="Proteomes" id="UP000598426">
    <property type="component" value="Unassembled WGS sequence"/>
</dbReference>
<dbReference type="InterPro" id="IPR046335">
    <property type="entry name" value="LacI/GalR-like_sensor"/>
</dbReference>
<comment type="caution">
    <text evidence="5">The sequence shown here is derived from an EMBL/GenBank/DDBJ whole genome shotgun (WGS) entry which is preliminary data.</text>
</comment>
<sequence length="145" mass="14775">MLVAGGSGQAGADLAGYRLRAGSPALGAGTALPQLGDRDCFGNAVPAAAPNIGAYQGPDALARVEIAVERGLRVPDDLAIVAYDDEIAALAHIPLTAVAPPKTELGETAVRKCLERLRRPAGDARGLARATLLPTLVERSSTRGA</sequence>
<evidence type="ECO:0000313" key="6">
    <source>
        <dbReference type="Proteomes" id="UP000598426"/>
    </source>
</evidence>
<keyword evidence="6" id="KW-1185">Reference proteome</keyword>
<keyword evidence="2" id="KW-0238">DNA-binding</keyword>
<evidence type="ECO:0000259" key="4">
    <source>
        <dbReference type="Pfam" id="PF13377"/>
    </source>
</evidence>
<keyword evidence="3" id="KW-0804">Transcription</keyword>